<accession>A0ACB8FCE6</accession>
<evidence type="ECO:0000313" key="2">
    <source>
        <dbReference type="Proteomes" id="UP000827872"/>
    </source>
</evidence>
<dbReference type="EMBL" id="CM037622">
    <property type="protein sequence ID" value="KAH8002874.1"/>
    <property type="molecule type" value="Genomic_DNA"/>
</dbReference>
<sequence>MSTKEMNKKTENIENIETTIIPLQEMMNDFYIKGNYIPMWEEAHLTLIYKKGHDPELQQSYMPISYRPNTKTKATTIPSGNTKHWNTNRLNARTGHHAQKP</sequence>
<proteinExistence type="predicted"/>
<reference evidence="1" key="1">
    <citation type="submission" date="2021-08" db="EMBL/GenBank/DDBJ databases">
        <title>The first chromosome-level gecko genome reveals the dynamic sex chromosomes of Neotropical dwarf geckos (Sphaerodactylidae: Sphaerodactylus).</title>
        <authorList>
            <person name="Pinto B.J."/>
            <person name="Keating S.E."/>
            <person name="Gamble T."/>
        </authorList>
    </citation>
    <scope>NUCLEOTIDE SEQUENCE</scope>
    <source>
        <strain evidence="1">TG3544</strain>
    </source>
</reference>
<organism evidence="1 2">
    <name type="scientific">Sphaerodactylus townsendi</name>
    <dbReference type="NCBI Taxonomy" id="933632"/>
    <lineage>
        <taxon>Eukaryota</taxon>
        <taxon>Metazoa</taxon>
        <taxon>Chordata</taxon>
        <taxon>Craniata</taxon>
        <taxon>Vertebrata</taxon>
        <taxon>Euteleostomi</taxon>
        <taxon>Lepidosauria</taxon>
        <taxon>Squamata</taxon>
        <taxon>Bifurcata</taxon>
        <taxon>Gekkota</taxon>
        <taxon>Sphaerodactylidae</taxon>
        <taxon>Sphaerodactylus</taxon>
    </lineage>
</organism>
<keyword evidence="2" id="KW-1185">Reference proteome</keyword>
<evidence type="ECO:0000313" key="1">
    <source>
        <dbReference type="EMBL" id="KAH8002874.1"/>
    </source>
</evidence>
<name>A0ACB8FCE6_9SAUR</name>
<comment type="caution">
    <text evidence="1">The sequence shown here is derived from an EMBL/GenBank/DDBJ whole genome shotgun (WGS) entry which is preliminary data.</text>
</comment>
<gene>
    <name evidence="1" type="ORF">K3G42_002346</name>
</gene>
<protein>
    <submittedName>
        <fullName evidence="1">Uncharacterized protein</fullName>
    </submittedName>
</protein>
<dbReference type="Proteomes" id="UP000827872">
    <property type="component" value="Linkage Group LG09"/>
</dbReference>